<sequence>MSGDMQKRTQDMEKRAKAGEPLTGDELDDVIESLQYLTPKEASTEMDWEELRKVLQDIAHISHKDWAVTTQNSQKLLPFLIPDEKDGFPGPLSQSRYSRILTEGNWDGAVEHASTVSSSAPWAVLVTGVNGIRKTTSLYQPWFDSVLEEALVQPASGDDKKEEEIAKKDLPTGKNSFFRQLDHMIATLCNKDFATLYSMALKQLEASENPEEPSSEIIQAYSNLKAAIFTRYRTLSELFGVLLLQQAQKKPINCLMETSGRDVAMFNYVDFVFPATYRKLALHFKINDLSHAQSSVDRRMVHEIQSGTQLIQPDSDKKGSSIDIGKIIKANEGGPYGSEVLPGVQAASSKVWGTVVDGSAGVGHDWFTATIQINAHATKPWTAQAIKPDGSVGKEFTFERR</sequence>
<organism evidence="2">
    <name type="scientific">Entomoneis paludosa</name>
    <dbReference type="NCBI Taxonomy" id="265537"/>
    <lineage>
        <taxon>Eukaryota</taxon>
        <taxon>Sar</taxon>
        <taxon>Stramenopiles</taxon>
        <taxon>Ochrophyta</taxon>
        <taxon>Bacillariophyta</taxon>
        <taxon>Bacillariophyceae</taxon>
        <taxon>Bacillariophycidae</taxon>
        <taxon>Entomoneidaceae</taxon>
        <taxon>Entomoneis</taxon>
    </lineage>
</organism>
<reference evidence="2" key="1">
    <citation type="submission" date="2021-01" db="EMBL/GenBank/DDBJ databases">
        <authorList>
            <person name="Corre E."/>
            <person name="Pelletier E."/>
            <person name="Niang G."/>
            <person name="Scheremetjew M."/>
            <person name="Finn R."/>
            <person name="Kale V."/>
            <person name="Holt S."/>
            <person name="Cochrane G."/>
            <person name="Meng A."/>
            <person name="Brown T."/>
            <person name="Cohen L."/>
        </authorList>
    </citation>
    <scope>NUCLEOTIDE SEQUENCE</scope>
    <source>
        <strain evidence="2">CCMP125</strain>
    </source>
</reference>
<dbReference type="AlphaFoldDB" id="A0A7S2YHR8"/>
<accession>A0A7S2YHR8</accession>
<gene>
    <name evidence="2" type="ORF">APAL1065_LOCUS17399</name>
</gene>
<protein>
    <submittedName>
        <fullName evidence="2">Uncharacterized protein</fullName>
    </submittedName>
</protein>
<feature type="region of interest" description="Disordered" evidence="1">
    <location>
        <begin position="1"/>
        <end position="26"/>
    </location>
</feature>
<name>A0A7S2YHR8_9STRA</name>
<evidence type="ECO:0000313" key="2">
    <source>
        <dbReference type="EMBL" id="CAD9977276.1"/>
    </source>
</evidence>
<evidence type="ECO:0000256" key="1">
    <source>
        <dbReference type="SAM" id="MobiDB-lite"/>
    </source>
</evidence>
<feature type="compositionally biased region" description="Basic and acidic residues" evidence="1">
    <location>
        <begin position="1"/>
        <end position="18"/>
    </location>
</feature>
<dbReference type="EMBL" id="HBHT01025919">
    <property type="protein sequence ID" value="CAD9977276.1"/>
    <property type="molecule type" value="Transcribed_RNA"/>
</dbReference>
<proteinExistence type="predicted"/>